<dbReference type="EMBL" id="JBHSEW010000007">
    <property type="protein sequence ID" value="MFC4622458.1"/>
    <property type="molecule type" value="Genomic_DNA"/>
</dbReference>
<evidence type="ECO:0000313" key="2">
    <source>
        <dbReference type="EMBL" id="MFC4622458.1"/>
    </source>
</evidence>
<evidence type="ECO:0000313" key="3">
    <source>
        <dbReference type="Proteomes" id="UP001595967"/>
    </source>
</evidence>
<sequence>MWKRLFARGGQAPAAGGQGAPASYAQWSQCLDALARGDDDENCLQTLYAGSLHWSAGVAPLFVQRLSDEVQRRLNVCADRLQRDLHGSGHRGGQETLVVRAIVQARTQLHFVHRLCLLPALPPDTRSQLAAEVRKFAERSQHSLEDSARADRSGQRATLLRNNPLTRYDALALPPDVQPQSAPASMPAQSPRKRNILL</sequence>
<feature type="region of interest" description="Disordered" evidence="1">
    <location>
        <begin position="174"/>
        <end position="198"/>
    </location>
</feature>
<feature type="region of interest" description="Disordered" evidence="1">
    <location>
        <begin position="1"/>
        <end position="21"/>
    </location>
</feature>
<organism evidence="2 3">
    <name type="scientific">Comamonas nitrativorans</name>
    <dbReference type="NCBI Taxonomy" id="108437"/>
    <lineage>
        <taxon>Bacteria</taxon>
        <taxon>Pseudomonadati</taxon>
        <taxon>Pseudomonadota</taxon>
        <taxon>Betaproteobacteria</taxon>
        <taxon>Burkholderiales</taxon>
        <taxon>Comamonadaceae</taxon>
        <taxon>Comamonas</taxon>
    </lineage>
</organism>
<accession>A0ABV9GZE8</accession>
<evidence type="ECO:0000256" key="1">
    <source>
        <dbReference type="SAM" id="MobiDB-lite"/>
    </source>
</evidence>
<protein>
    <submittedName>
        <fullName evidence="2">Uncharacterized protein</fullName>
    </submittedName>
</protein>
<proteinExistence type="predicted"/>
<gene>
    <name evidence="2" type="ORF">ACFO3A_09545</name>
</gene>
<dbReference type="RefSeq" id="WP_377725882.1">
    <property type="nucleotide sequence ID" value="NZ_JBHSEW010000007.1"/>
</dbReference>
<keyword evidence="3" id="KW-1185">Reference proteome</keyword>
<dbReference type="Proteomes" id="UP001595967">
    <property type="component" value="Unassembled WGS sequence"/>
</dbReference>
<name>A0ABV9GZE8_9BURK</name>
<reference evidence="3" key="1">
    <citation type="journal article" date="2019" name="Int. J. Syst. Evol. Microbiol.">
        <title>The Global Catalogue of Microorganisms (GCM) 10K type strain sequencing project: providing services to taxonomists for standard genome sequencing and annotation.</title>
        <authorList>
            <consortium name="The Broad Institute Genomics Platform"/>
            <consortium name="The Broad Institute Genome Sequencing Center for Infectious Disease"/>
            <person name="Wu L."/>
            <person name="Ma J."/>
        </authorList>
    </citation>
    <scope>NUCLEOTIDE SEQUENCE [LARGE SCALE GENOMIC DNA]</scope>
    <source>
        <strain evidence="3">JCM 11650</strain>
    </source>
</reference>
<comment type="caution">
    <text evidence="2">The sequence shown here is derived from an EMBL/GenBank/DDBJ whole genome shotgun (WGS) entry which is preliminary data.</text>
</comment>